<dbReference type="PANTHER" id="PTHR21310">
    <property type="entry name" value="AMINOGLYCOSIDE PHOSPHOTRANSFERASE-RELATED-RELATED"/>
    <property type="match status" value="1"/>
</dbReference>
<dbReference type="Pfam" id="PF01636">
    <property type="entry name" value="APH"/>
    <property type="match status" value="1"/>
</dbReference>
<dbReference type="InterPro" id="IPR011009">
    <property type="entry name" value="Kinase-like_dom_sf"/>
</dbReference>
<dbReference type="Proteomes" id="UP000058074">
    <property type="component" value="Chromosome"/>
</dbReference>
<proteinExistence type="predicted"/>
<dbReference type="KEGG" id="smag:AN936_01985"/>
<dbReference type="InterPro" id="IPR051678">
    <property type="entry name" value="AGP_Transferase"/>
</dbReference>
<gene>
    <name evidence="2" type="ORF">AN936_01985</name>
</gene>
<dbReference type="EMBL" id="CP012700">
    <property type="protein sequence ID" value="ALH79187.1"/>
    <property type="molecule type" value="Genomic_DNA"/>
</dbReference>
<dbReference type="InterPro" id="IPR002575">
    <property type="entry name" value="Aminoglycoside_PTrfase"/>
</dbReference>
<dbReference type="CDD" id="cd05154">
    <property type="entry name" value="ACAD10_11_N-like"/>
    <property type="match status" value="1"/>
</dbReference>
<dbReference type="InterPro" id="IPR041726">
    <property type="entry name" value="ACAD10_11_N"/>
</dbReference>
<name>A0A0N7GRY2_SPHMC</name>
<protein>
    <recommendedName>
        <fullName evidence="1">Aminoglycoside phosphotransferase domain-containing protein</fullName>
    </recommendedName>
</protein>
<accession>A0A0N7GRY2</accession>
<reference evidence="2 3" key="1">
    <citation type="journal article" date="2015" name="Genome Announc.">
        <title>Complete Genome Sequence of Polypropylene Glycol- and Polyethylene Glycol-Degrading Sphingopyxis macrogoltabida Strain EY-1.</title>
        <authorList>
            <person name="Ohtsubo Y."/>
            <person name="Nagata Y."/>
            <person name="Numata M."/>
            <person name="Tsuchikane K."/>
            <person name="Hosoyama A."/>
            <person name="Yamazoe A."/>
            <person name="Tsuda M."/>
            <person name="Fujita N."/>
            <person name="Kawai F."/>
        </authorList>
    </citation>
    <scope>NUCLEOTIDE SEQUENCE [LARGE SCALE GENOMIC DNA]</scope>
    <source>
        <strain evidence="2 3">EY-1</strain>
    </source>
</reference>
<dbReference type="SUPFAM" id="SSF56112">
    <property type="entry name" value="Protein kinase-like (PK-like)"/>
    <property type="match status" value="1"/>
</dbReference>
<dbReference type="Gene3D" id="3.90.1200.10">
    <property type="match status" value="1"/>
</dbReference>
<dbReference type="PATRIC" id="fig|33050.5.peg.415"/>
<feature type="domain" description="Aminoglycoside phosphotransferase" evidence="1">
    <location>
        <begin position="94"/>
        <end position="293"/>
    </location>
</feature>
<dbReference type="OrthoDB" id="7440858at2"/>
<evidence type="ECO:0000313" key="3">
    <source>
        <dbReference type="Proteomes" id="UP000058074"/>
    </source>
</evidence>
<dbReference type="AlphaFoldDB" id="A0A0N7GRY2"/>
<evidence type="ECO:0000313" key="2">
    <source>
        <dbReference type="EMBL" id="ALH79187.1"/>
    </source>
</evidence>
<dbReference type="RefSeq" id="WP_054586676.1">
    <property type="nucleotide sequence ID" value="NZ_CP012700.1"/>
</dbReference>
<organism evidence="2 3">
    <name type="scientific">Sphingopyxis macrogoltabida</name>
    <name type="common">Sphingomonas macrogoltabidus</name>
    <dbReference type="NCBI Taxonomy" id="33050"/>
    <lineage>
        <taxon>Bacteria</taxon>
        <taxon>Pseudomonadati</taxon>
        <taxon>Pseudomonadota</taxon>
        <taxon>Alphaproteobacteria</taxon>
        <taxon>Sphingomonadales</taxon>
        <taxon>Sphingomonadaceae</taxon>
        <taxon>Sphingopyxis</taxon>
    </lineage>
</organism>
<dbReference type="PANTHER" id="PTHR21310:SF57">
    <property type="entry name" value="BLR2944 PROTEIN"/>
    <property type="match status" value="1"/>
</dbReference>
<dbReference type="Gene3D" id="3.30.200.20">
    <property type="entry name" value="Phosphorylase Kinase, domain 1"/>
    <property type="match status" value="1"/>
</dbReference>
<sequence length="359" mass="39659">MAETPKPDVIASVMRATKPDFTDIDPADIARFLAQQPDIAGPVEIANVRGGGANAGASSGVVVFDAILEGKVEPLVLRYAPLRNEGRIFFDYGIRQQYELQARLADAGLAVPRARWIDPDGAVLGLPGFIMEKVEGDVAHASPFSAGLIGDAAPDVRERRIASIFRALGSVHGADWQGSAVASCVRQAAGRTHFERYINWYWETVEWVQPPHRERLERLRSWLFANQPDIHHDDLALIHGDPSLGNYMLEGDEVRAIIDWELAGIVAPAYDIAMQCMANSYYRAVSAPEVAARIPDDASWVAHYESVTGRRVEHFEFFRRAVTLPLLVVQLSMSRNFPDGLRDEFLAGMEAIWAVGEGR</sequence>
<evidence type="ECO:0000259" key="1">
    <source>
        <dbReference type="Pfam" id="PF01636"/>
    </source>
</evidence>